<dbReference type="AlphaFoldDB" id="A0AAE3J9M6"/>
<reference evidence="2 3" key="1">
    <citation type="submission" date="2021-10" db="EMBL/GenBank/DDBJ databases">
        <title>Anaerobic single-cell dispensing facilitates the cultivation of human gut bacteria.</title>
        <authorList>
            <person name="Afrizal A."/>
        </authorList>
    </citation>
    <scope>NUCLEOTIDE SEQUENCE [LARGE SCALE GENOMIC DNA]</scope>
    <source>
        <strain evidence="2 3">CLA-AA-H232</strain>
    </source>
</reference>
<accession>A0AAE3J9M6</accession>
<name>A0AAE3J9M6_9FIRM</name>
<keyword evidence="2" id="KW-0167">Capsid protein</keyword>
<organism evidence="2 3">
    <name type="scientific">Hominilimicola fabiformis</name>
    <dbReference type="NCBI Taxonomy" id="2885356"/>
    <lineage>
        <taxon>Bacteria</taxon>
        <taxon>Bacillati</taxon>
        <taxon>Bacillota</taxon>
        <taxon>Clostridia</taxon>
        <taxon>Eubacteriales</taxon>
        <taxon>Oscillospiraceae</taxon>
        <taxon>Hominilimicola</taxon>
    </lineage>
</organism>
<dbReference type="InterPro" id="IPR016571">
    <property type="entry name" value="Spore_coat_assembly_CotJB"/>
</dbReference>
<evidence type="ECO:0000313" key="3">
    <source>
        <dbReference type="Proteomes" id="UP001198242"/>
    </source>
</evidence>
<sequence>MECSRVEMLKKIQCSNFAAYDMLLYLDTHSDDKKAFRMFQALVKKTKELKCEYEEKFGPLNQFSTAMQDKFNWLDNPWPWEKEDNK</sequence>
<protein>
    <submittedName>
        <fullName evidence="2">Spore coat protein CotJB</fullName>
    </submittedName>
</protein>
<dbReference type="EMBL" id="JAJEQM010000010">
    <property type="protein sequence ID" value="MCC2210804.1"/>
    <property type="molecule type" value="Genomic_DNA"/>
</dbReference>
<keyword evidence="3" id="KW-1185">Reference proteome</keyword>
<dbReference type="InterPro" id="IPR024207">
    <property type="entry name" value="CotJB_dom"/>
</dbReference>
<dbReference type="RefSeq" id="WP_308456525.1">
    <property type="nucleotide sequence ID" value="NZ_JAJEQM010000010.1"/>
</dbReference>
<dbReference type="PIRSF" id="PIRSF010606">
    <property type="entry name" value="Spore_coat_CotJB"/>
    <property type="match status" value="1"/>
</dbReference>
<evidence type="ECO:0000313" key="2">
    <source>
        <dbReference type="EMBL" id="MCC2210804.1"/>
    </source>
</evidence>
<feature type="domain" description="Protein CotJB" evidence="1">
    <location>
        <begin position="7"/>
        <end position="81"/>
    </location>
</feature>
<comment type="caution">
    <text evidence="2">The sequence shown here is derived from an EMBL/GenBank/DDBJ whole genome shotgun (WGS) entry which is preliminary data.</text>
</comment>
<gene>
    <name evidence="2" type="ORF">LKE05_08380</name>
</gene>
<dbReference type="Pfam" id="PF12652">
    <property type="entry name" value="CotJB"/>
    <property type="match status" value="1"/>
</dbReference>
<proteinExistence type="predicted"/>
<dbReference type="Proteomes" id="UP001198242">
    <property type="component" value="Unassembled WGS sequence"/>
</dbReference>
<keyword evidence="2" id="KW-0946">Virion</keyword>
<evidence type="ECO:0000259" key="1">
    <source>
        <dbReference type="Pfam" id="PF12652"/>
    </source>
</evidence>